<protein>
    <submittedName>
        <fullName evidence="3">Uncharacterized protein</fullName>
    </submittedName>
</protein>
<comment type="caution">
    <text evidence="3">The sequence shown here is derived from an EMBL/GenBank/DDBJ whole genome shotgun (WGS) entry which is preliminary data.</text>
</comment>
<dbReference type="Proteomes" id="UP000271925">
    <property type="component" value="Unassembled WGS sequence"/>
</dbReference>
<feature type="region of interest" description="Disordered" evidence="1">
    <location>
        <begin position="239"/>
        <end position="282"/>
    </location>
</feature>
<evidence type="ECO:0000256" key="1">
    <source>
        <dbReference type="SAM" id="MobiDB-lite"/>
    </source>
</evidence>
<feature type="compositionally biased region" description="Low complexity" evidence="1">
    <location>
        <begin position="271"/>
        <end position="282"/>
    </location>
</feature>
<feature type="transmembrane region" description="Helical" evidence="2">
    <location>
        <begin position="6"/>
        <end position="24"/>
    </location>
</feature>
<evidence type="ECO:0000256" key="2">
    <source>
        <dbReference type="SAM" id="Phobius"/>
    </source>
</evidence>
<gene>
    <name evidence="3" type="ORF">EHT25_05625</name>
</gene>
<organism evidence="3 4">
    <name type="scientific">Larkinella rosea</name>
    <dbReference type="NCBI Taxonomy" id="2025312"/>
    <lineage>
        <taxon>Bacteria</taxon>
        <taxon>Pseudomonadati</taxon>
        <taxon>Bacteroidota</taxon>
        <taxon>Cytophagia</taxon>
        <taxon>Cytophagales</taxon>
        <taxon>Spirosomataceae</taxon>
        <taxon>Larkinella</taxon>
    </lineage>
</organism>
<accession>A0A3P1C2C8</accession>
<dbReference type="RefSeq" id="WP_124871885.1">
    <property type="nucleotide sequence ID" value="NZ_RQJO01000007.1"/>
</dbReference>
<keyword evidence="2" id="KW-1133">Transmembrane helix</keyword>
<dbReference type="OrthoDB" id="941334at2"/>
<reference evidence="3 4" key="1">
    <citation type="submission" date="2018-11" db="EMBL/GenBank/DDBJ databases">
        <authorList>
            <person name="Zhou Z."/>
            <person name="Wang G."/>
        </authorList>
    </citation>
    <scope>NUCLEOTIDE SEQUENCE [LARGE SCALE GENOMIC DNA]</scope>
    <source>
        <strain evidence="3 4">KCTC52004</strain>
    </source>
</reference>
<sequence length="282" mass="31440">MEKDLLYKGFFFGGVYGLAFFLIYRFGRKTAPVRAVWLSVGSWCGLMVIMLTVNGASSALLFFPAFFAALFVVRRNAENREIRTLQAFFTENRLYKAEAIPEQVSRLLGSSYYSCAVGTLTGWGGEEITYHWWQGMTSSLVSTGKSTITTFSYYLAVSFASSVINDAFKNAVRAKADTSTLSIKQKFKRFFVLDTETPVRIAETADGSFVVIWQTCHDVPHFAYYVSWLTATLSASKSETNKRSATENKRVSPGLSTRELHESTLGQAPKSISSIRSSIPRS</sequence>
<keyword evidence="2" id="KW-0812">Transmembrane</keyword>
<evidence type="ECO:0000313" key="4">
    <source>
        <dbReference type="Proteomes" id="UP000271925"/>
    </source>
</evidence>
<feature type="compositionally biased region" description="Basic and acidic residues" evidence="1">
    <location>
        <begin position="239"/>
        <end position="250"/>
    </location>
</feature>
<name>A0A3P1C2C8_9BACT</name>
<keyword evidence="2" id="KW-0472">Membrane</keyword>
<proteinExistence type="predicted"/>
<keyword evidence="4" id="KW-1185">Reference proteome</keyword>
<dbReference type="AlphaFoldDB" id="A0A3P1C2C8"/>
<feature type="transmembrane region" description="Helical" evidence="2">
    <location>
        <begin position="56"/>
        <end position="73"/>
    </location>
</feature>
<dbReference type="EMBL" id="RQJO01000007">
    <property type="protein sequence ID" value="RRB07256.1"/>
    <property type="molecule type" value="Genomic_DNA"/>
</dbReference>
<evidence type="ECO:0000313" key="3">
    <source>
        <dbReference type="EMBL" id="RRB07256.1"/>
    </source>
</evidence>